<comment type="subcellular location">
    <subcellularLocation>
        <location evidence="1">Plastid</location>
        <location evidence="1">Chloroplast stroma</location>
    </subcellularLocation>
</comment>
<evidence type="ECO:0000256" key="3">
    <source>
        <dbReference type="ARBA" id="ARBA00022640"/>
    </source>
</evidence>
<evidence type="ECO:0000256" key="1">
    <source>
        <dbReference type="ARBA" id="ARBA00004470"/>
    </source>
</evidence>
<keyword evidence="2" id="KW-0150">Chloroplast</keyword>
<name>A0A124SGR9_CYNCS</name>
<dbReference type="GO" id="GO:2001070">
    <property type="term" value="F:starch binding"/>
    <property type="evidence" value="ECO:0007669"/>
    <property type="project" value="TreeGrafter"/>
</dbReference>
<keyword evidence="4" id="KW-0809">Transit peptide</keyword>
<evidence type="ECO:0000256" key="4">
    <source>
        <dbReference type="ARBA" id="ARBA00022946"/>
    </source>
</evidence>
<accession>A0A124SGR9</accession>
<feature type="compositionally biased region" description="Polar residues" evidence="6">
    <location>
        <begin position="111"/>
        <end position="120"/>
    </location>
</feature>
<proteinExistence type="inferred from homology"/>
<gene>
    <name evidence="7" type="ORF">Ccrd_014326</name>
</gene>
<protein>
    <recommendedName>
        <fullName evidence="9">Inactive purple acid phosphatase-like protein</fullName>
    </recommendedName>
</protein>
<comment type="caution">
    <text evidence="7">The sequence shown here is derived from an EMBL/GenBank/DDBJ whole genome shotgun (WGS) entry which is preliminary data.</text>
</comment>
<evidence type="ECO:0008006" key="9">
    <source>
        <dbReference type="Google" id="ProtNLM"/>
    </source>
</evidence>
<evidence type="ECO:0000313" key="8">
    <source>
        <dbReference type="Proteomes" id="UP000243975"/>
    </source>
</evidence>
<feature type="compositionally biased region" description="Basic and acidic residues" evidence="6">
    <location>
        <begin position="121"/>
        <end position="132"/>
    </location>
</feature>
<evidence type="ECO:0000256" key="6">
    <source>
        <dbReference type="SAM" id="MobiDB-lite"/>
    </source>
</evidence>
<feature type="region of interest" description="Disordered" evidence="6">
    <location>
        <begin position="330"/>
        <end position="363"/>
    </location>
</feature>
<evidence type="ECO:0000256" key="5">
    <source>
        <dbReference type="ARBA" id="ARBA00038237"/>
    </source>
</evidence>
<keyword evidence="8" id="KW-1185">Reference proteome</keyword>
<dbReference type="GO" id="GO:0005982">
    <property type="term" value="P:starch metabolic process"/>
    <property type="evidence" value="ECO:0007669"/>
    <property type="project" value="TreeGrafter"/>
</dbReference>
<evidence type="ECO:0000256" key="2">
    <source>
        <dbReference type="ARBA" id="ARBA00022528"/>
    </source>
</evidence>
<keyword evidence="3" id="KW-0934">Plastid</keyword>
<reference evidence="7 8" key="1">
    <citation type="journal article" date="2016" name="Sci. Rep.">
        <title>The genome sequence of the outbreeding globe artichoke constructed de novo incorporating a phase-aware low-pass sequencing strategy of F1 progeny.</title>
        <authorList>
            <person name="Scaglione D."/>
            <person name="Reyes-Chin-Wo S."/>
            <person name="Acquadro A."/>
            <person name="Froenicke L."/>
            <person name="Portis E."/>
            <person name="Beitel C."/>
            <person name="Tirone M."/>
            <person name="Mauro R."/>
            <person name="Lo Monaco A."/>
            <person name="Mauromicale G."/>
            <person name="Faccioli P."/>
            <person name="Cattivelli L."/>
            <person name="Rieseberg L."/>
            <person name="Michelmore R."/>
            <person name="Lanteri S."/>
        </authorList>
    </citation>
    <scope>NUCLEOTIDE SEQUENCE [LARGE SCALE GENOMIC DNA]</scope>
    <source>
        <strain evidence="7">2C</strain>
    </source>
</reference>
<dbReference type="EMBL" id="LEKV01001508">
    <property type="protein sequence ID" value="KVI07276.1"/>
    <property type="molecule type" value="Genomic_DNA"/>
</dbReference>
<comment type="similarity">
    <text evidence="5">Belongs to the ESV1 family.</text>
</comment>
<dbReference type="GO" id="GO:0009570">
    <property type="term" value="C:chloroplast stroma"/>
    <property type="evidence" value="ECO:0007669"/>
    <property type="project" value="UniProtKB-SubCell"/>
</dbReference>
<dbReference type="STRING" id="59895.A0A124SGR9"/>
<dbReference type="GO" id="GO:0043036">
    <property type="term" value="C:starch grain"/>
    <property type="evidence" value="ECO:0007669"/>
    <property type="project" value="TreeGrafter"/>
</dbReference>
<organism evidence="7 8">
    <name type="scientific">Cynara cardunculus var. scolymus</name>
    <name type="common">Globe artichoke</name>
    <name type="synonym">Cynara scolymus</name>
    <dbReference type="NCBI Taxonomy" id="59895"/>
    <lineage>
        <taxon>Eukaryota</taxon>
        <taxon>Viridiplantae</taxon>
        <taxon>Streptophyta</taxon>
        <taxon>Embryophyta</taxon>
        <taxon>Tracheophyta</taxon>
        <taxon>Spermatophyta</taxon>
        <taxon>Magnoliopsida</taxon>
        <taxon>eudicotyledons</taxon>
        <taxon>Gunneridae</taxon>
        <taxon>Pentapetalae</taxon>
        <taxon>asterids</taxon>
        <taxon>campanulids</taxon>
        <taxon>Asterales</taxon>
        <taxon>Asteraceae</taxon>
        <taxon>Carduoideae</taxon>
        <taxon>Cardueae</taxon>
        <taxon>Carduinae</taxon>
        <taxon>Cynara</taxon>
    </lineage>
</organism>
<dbReference type="OMA" id="NGLRCRW"/>
<feature type="region of interest" description="Disordered" evidence="6">
    <location>
        <begin position="105"/>
        <end position="132"/>
    </location>
</feature>
<dbReference type="AlphaFoldDB" id="A0A124SGR9"/>
<dbReference type="Proteomes" id="UP000243975">
    <property type="component" value="Unassembled WGS sequence"/>
</dbReference>
<dbReference type="Gramene" id="KVI07276">
    <property type="protein sequence ID" value="KVI07276"/>
    <property type="gene ID" value="Ccrd_014326"/>
</dbReference>
<dbReference type="InterPro" id="IPR052495">
    <property type="entry name" value="Alpha-glucan_binding_chloro"/>
</dbReference>
<dbReference type="PANTHER" id="PTHR34113">
    <property type="entry name" value="INACTIVE PURPLE ACID PHOSPHATASE-LIKE PROTEIN"/>
    <property type="match status" value="1"/>
</dbReference>
<dbReference type="PANTHER" id="PTHR34113:SF3">
    <property type="entry name" value="PROTEIN EARLY STARVATION 1, CHLOROPLASTIC"/>
    <property type="match status" value="1"/>
</dbReference>
<dbReference type="GO" id="GO:2000904">
    <property type="term" value="P:regulation of starch metabolic process"/>
    <property type="evidence" value="ECO:0007669"/>
    <property type="project" value="TreeGrafter"/>
</dbReference>
<sequence>MASNPAVPPTFGLRLRRSEADFCPPLLLRRRVMIRGSDCKISCCCSGKVVPIRRIAVGSGRKCGNKADEWPIELKKKTHKVRAQAPPALPFASSQSLMPSRQEKFFPRCTPRNSGPQSRDTPPKRDTGIANEKDWGISLSEHVNESGVNVDGSSWYRESGEDFGENGLRCRWTKMGGQSDDGSSEWKETVSKNLEEILKGIHGGKHGENNLARIERSAQKQAKSGTENAGWYENWWEKYDAKGWTEKGAHKYGRLNDQSWTDKWAETELGTKWGDKWEEKFFAGIGSRQGETWHVSPAGERWSRTWGEEHFGNRAEPHYGWADVVGDSSQLLSIQPQEKPPGVYPYPDFGSSPTPKNDRLSPP</sequence>
<evidence type="ECO:0000313" key="7">
    <source>
        <dbReference type="EMBL" id="KVI07276.1"/>
    </source>
</evidence>